<evidence type="ECO:0000256" key="3">
    <source>
        <dbReference type="ARBA" id="ARBA00022679"/>
    </source>
</evidence>
<gene>
    <name evidence="7" type="primary">lgt</name>
    <name evidence="8" type="ORF">C8N47_105179</name>
</gene>
<dbReference type="RefSeq" id="WP_107821744.1">
    <property type="nucleotide sequence ID" value="NZ_OY782574.1"/>
</dbReference>
<feature type="transmembrane region" description="Helical" evidence="7">
    <location>
        <begin position="24"/>
        <end position="42"/>
    </location>
</feature>
<feature type="transmembrane region" description="Helical" evidence="7">
    <location>
        <begin position="124"/>
        <end position="142"/>
    </location>
</feature>
<comment type="similarity">
    <text evidence="1 7">Belongs to the Lgt family.</text>
</comment>
<comment type="pathway">
    <text evidence="7">Protein modification; lipoprotein biosynthesis (diacylglyceryl transfer).</text>
</comment>
<comment type="function">
    <text evidence="7">Catalyzes the transfer of the diacylglyceryl group from phosphatidylglycerol to the sulfhydryl group of the N-terminal cysteine of a prolipoprotein, the first step in the formation of mature lipoproteins.</text>
</comment>
<dbReference type="UniPathway" id="UPA00664"/>
<comment type="catalytic activity">
    <reaction evidence="7">
        <text>L-cysteinyl-[prolipoprotein] + a 1,2-diacyl-sn-glycero-3-phospho-(1'-sn-glycerol) = an S-1,2-diacyl-sn-glyceryl-L-cysteinyl-[prolipoprotein] + sn-glycerol 1-phosphate + H(+)</text>
        <dbReference type="Rhea" id="RHEA:56712"/>
        <dbReference type="Rhea" id="RHEA-COMP:14679"/>
        <dbReference type="Rhea" id="RHEA-COMP:14680"/>
        <dbReference type="ChEBI" id="CHEBI:15378"/>
        <dbReference type="ChEBI" id="CHEBI:29950"/>
        <dbReference type="ChEBI" id="CHEBI:57685"/>
        <dbReference type="ChEBI" id="CHEBI:64716"/>
        <dbReference type="ChEBI" id="CHEBI:140658"/>
        <dbReference type="EC" id="2.5.1.145"/>
    </reaction>
</comment>
<dbReference type="GO" id="GO:0005886">
    <property type="term" value="C:plasma membrane"/>
    <property type="evidence" value="ECO:0007669"/>
    <property type="project" value="UniProtKB-SubCell"/>
</dbReference>
<dbReference type="NCBIfam" id="TIGR00544">
    <property type="entry name" value="lgt"/>
    <property type="match status" value="1"/>
</dbReference>
<evidence type="ECO:0000256" key="5">
    <source>
        <dbReference type="ARBA" id="ARBA00022989"/>
    </source>
</evidence>
<reference evidence="8 9" key="1">
    <citation type="submission" date="2018-04" db="EMBL/GenBank/DDBJ databases">
        <title>Genomic Encyclopedia of Archaeal and Bacterial Type Strains, Phase II (KMG-II): from individual species to whole genera.</title>
        <authorList>
            <person name="Goeker M."/>
        </authorList>
    </citation>
    <scope>NUCLEOTIDE SEQUENCE [LARGE SCALE GENOMIC DNA]</scope>
    <source>
        <strain evidence="8 9">DSM 28823</strain>
    </source>
</reference>
<dbReference type="InterPro" id="IPR001640">
    <property type="entry name" value="Lgt"/>
</dbReference>
<feature type="transmembrane region" description="Helical" evidence="7">
    <location>
        <begin position="243"/>
        <end position="261"/>
    </location>
</feature>
<comment type="caution">
    <text evidence="8">The sequence shown here is derived from an EMBL/GenBank/DDBJ whole genome shotgun (WGS) entry which is preliminary data.</text>
</comment>
<keyword evidence="3 7" id="KW-0808">Transferase</keyword>
<keyword evidence="4 7" id="KW-0812">Transmembrane</keyword>
<proteinExistence type="inferred from homology"/>
<dbReference type="PANTHER" id="PTHR30589">
    <property type="entry name" value="PROLIPOPROTEIN DIACYLGLYCERYL TRANSFERASE"/>
    <property type="match status" value="1"/>
</dbReference>
<dbReference type="PANTHER" id="PTHR30589:SF0">
    <property type="entry name" value="PHOSPHATIDYLGLYCEROL--PROLIPOPROTEIN DIACYLGLYCERYL TRANSFERASE"/>
    <property type="match status" value="1"/>
</dbReference>
<name>A0A2T5C3J8_9BACT</name>
<dbReference type="EC" id="2.5.1.145" evidence="7"/>
<sequence>MQSFLAFIHWNVNPEIFHIGSLSVRWYGLLFATGFLIGYNIVEKMFKFEGADIKWLESLFIYMLVATVIGARLGHVLFYGWDYYSQHPAEILKVWHGGLASHGGALGIFIALIIWSRKVSKRPVLWVLDRVVVPTALVAAMIRTGNLMNSEIYGVATNLPWGFIFERNGEELAKHPTQIYEALSYLITFAVVLYLFFKTNLRKKEGFIVGLFFVMVFFSRFMIEFIKEDQEAFEAGMALNMGQWLSVPFVLGGLLLMLRALKKPDVNYPAVKS</sequence>
<feature type="binding site" evidence="7">
    <location>
        <position position="143"/>
    </location>
    <ligand>
        <name>a 1,2-diacyl-sn-glycero-3-phospho-(1'-sn-glycerol)</name>
        <dbReference type="ChEBI" id="CHEBI:64716"/>
    </ligand>
</feature>
<comment type="subcellular location">
    <subcellularLocation>
        <location evidence="7">Cell membrane</location>
        <topology evidence="7">Multi-pass membrane protein</topology>
    </subcellularLocation>
</comment>
<feature type="transmembrane region" description="Helical" evidence="7">
    <location>
        <begin position="94"/>
        <end position="115"/>
    </location>
</feature>
<evidence type="ECO:0000313" key="9">
    <source>
        <dbReference type="Proteomes" id="UP000243525"/>
    </source>
</evidence>
<keyword evidence="2 7" id="KW-1003">Cell membrane</keyword>
<evidence type="ECO:0000256" key="1">
    <source>
        <dbReference type="ARBA" id="ARBA00007150"/>
    </source>
</evidence>
<dbReference type="GO" id="GO:0008961">
    <property type="term" value="F:phosphatidylglycerol-prolipoprotein diacylglyceryl transferase activity"/>
    <property type="evidence" value="ECO:0007669"/>
    <property type="project" value="UniProtKB-UniRule"/>
</dbReference>
<feature type="transmembrane region" description="Helical" evidence="7">
    <location>
        <begin position="179"/>
        <end position="197"/>
    </location>
</feature>
<evidence type="ECO:0000256" key="6">
    <source>
        <dbReference type="ARBA" id="ARBA00023136"/>
    </source>
</evidence>
<dbReference type="OrthoDB" id="871140at2"/>
<evidence type="ECO:0000256" key="7">
    <source>
        <dbReference type="HAMAP-Rule" id="MF_01147"/>
    </source>
</evidence>
<dbReference type="EMBL" id="QAAD01000005">
    <property type="protein sequence ID" value="PTN09338.1"/>
    <property type="molecule type" value="Genomic_DNA"/>
</dbReference>
<dbReference type="GO" id="GO:0042158">
    <property type="term" value="P:lipoprotein biosynthetic process"/>
    <property type="evidence" value="ECO:0007669"/>
    <property type="project" value="UniProtKB-UniRule"/>
</dbReference>
<keyword evidence="8" id="KW-0449">Lipoprotein</keyword>
<dbReference type="AlphaFoldDB" id="A0A2T5C3J8"/>
<keyword evidence="6 7" id="KW-0472">Membrane</keyword>
<organism evidence="8 9">
    <name type="scientific">Mangrovibacterium marinum</name>
    <dbReference type="NCBI Taxonomy" id="1639118"/>
    <lineage>
        <taxon>Bacteria</taxon>
        <taxon>Pseudomonadati</taxon>
        <taxon>Bacteroidota</taxon>
        <taxon>Bacteroidia</taxon>
        <taxon>Marinilabiliales</taxon>
        <taxon>Prolixibacteraceae</taxon>
        <taxon>Mangrovibacterium</taxon>
    </lineage>
</organism>
<accession>A0A2T5C3J8</accession>
<keyword evidence="5 7" id="KW-1133">Transmembrane helix</keyword>
<dbReference type="Pfam" id="PF01790">
    <property type="entry name" value="LGT"/>
    <property type="match status" value="1"/>
</dbReference>
<feature type="transmembrane region" description="Helical" evidence="7">
    <location>
        <begin position="54"/>
        <end position="74"/>
    </location>
</feature>
<dbReference type="HAMAP" id="MF_01147">
    <property type="entry name" value="Lgt"/>
    <property type="match status" value="1"/>
</dbReference>
<protein>
    <recommendedName>
        <fullName evidence="7">Phosphatidylglycerol--prolipoprotein diacylglyceryl transferase</fullName>
        <ecNumber evidence="7">2.5.1.145</ecNumber>
    </recommendedName>
</protein>
<feature type="transmembrane region" description="Helical" evidence="7">
    <location>
        <begin position="206"/>
        <end position="223"/>
    </location>
</feature>
<evidence type="ECO:0000313" key="8">
    <source>
        <dbReference type="EMBL" id="PTN09338.1"/>
    </source>
</evidence>
<dbReference type="Proteomes" id="UP000243525">
    <property type="component" value="Unassembled WGS sequence"/>
</dbReference>
<evidence type="ECO:0000256" key="2">
    <source>
        <dbReference type="ARBA" id="ARBA00022475"/>
    </source>
</evidence>
<evidence type="ECO:0000256" key="4">
    <source>
        <dbReference type="ARBA" id="ARBA00022692"/>
    </source>
</evidence>
<keyword evidence="9" id="KW-1185">Reference proteome</keyword>